<protein>
    <submittedName>
        <fullName evidence="1">Transposase</fullName>
    </submittedName>
</protein>
<name>A0ACC6APV3_NITWI</name>
<keyword evidence="2" id="KW-1185">Reference proteome</keyword>
<reference evidence="1" key="1">
    <citation type="submission" date="2022-03" db="EMBL/GenBank/DDBJ databases">
        <title>Interactions between chemoautotrophic and heterotrophic bacteria.</title>
        <authorList>
            <person name="Santoro A."/>
        </authorList>
    </citation>
    <scope>NUCLEOTIDE SEQUENCE</scope>
    <source>
        <strain evidence="1">Nb-106</strain>
    </source>
</reference>
<gene>
    <name evidence="1" type="ORF">J2S34_003782</name>
</gene>
<evidence type="ECO:0000313" key="1">
    <source>
        <dbReference type="EMBL" id="MCP2001296.1"/>
    </source>
</evidence>
<dbReference type="Proteomes" id="UP001205486">
    <property type="component" value="Unassembled WGS sequence"/>
</dbReference>
<evidence type="ECO:0000313" key="2">
    <source>
        <dbReference type="Proteomes" id="UP001205486"/>
    </source>
</evidence>
<organism evidence="1 2">
    <name type="scientific">Nitrobacter winogradskyi</name>
    <name type="common">Nitrobacter agilis</name>
    <dbReference type="NCBI Taxonomy" id="913"/>
    <lineage>
        <taxon>Bacteria</taxon>
        <taxon>Pseudomonadati</taxon>
        <taxon>Pseudomonadota</taxon>
        <taxon>Alphaproteobacteria</taxon>
        <taxon>Hyphomicrobiales</taxon>
        <taxon>Nitrobacteraceae</taxon>
        <taxon>Nitrobacter</taxon>
    </lineage>
</organism>
<dbReference type="EMBL" id="JALJZS010000006">
    <property type="protein sequence ID" value="MCP2001296.1"/>
    <property type="molecule type" value="Genomic_DNA"/>
</dbReference>
<proteinExistence type="predicted"/>
<comment type="caution">
    <text evidence="1">The sequence shown here is derived from an EMBL/GenBank/DDBJ whole genome shotgun (WGS) entry which is preliminary data.</text>
</comment>
<sequence length="252" mass="29028">MDTRLDTPPSINRRHPDSALAHRLPMEGDAERSTAQEHGASLFHVMGMGRHVRSYSRRTLCSDTRSGRTRGESHGCNHRLPKQQGSAKRGPALDPQGFDAGKKRQRRRCAEITGRKRHILVDTLGLLLGVSVHAADIQDRDGAHDLLRRARRRFPFVERIFADGGYQGPKMAKTVAATECWKIEIVKRSDLHRFVVLPKRWIVERTFAWISRNRRLMRDFERYTRTVAAFVRLAMVRIMLKRLTRSTQCSRI</sequence>
<accession>A0ACC6APV3</accession>